<feature type="compositionally biased region" description="Low complexity" evidence="9">
    <location>
        <begin position="118"/>
        <end position="141"/>
    </location>
</feature>
<evidence type="ECO:0000256" key="8">
    <source>
        <dbReference type="ARBA" id="ARBA00023303"/>
    </source>
</evidence>
<name>A0A830H7E3_9CHLO</name>
<dbReference type="AlphaFoldDB" id="A0A830H7E3"/>
<keyword evidence="13" id="KW-1185">Reference proteome</keyword>
<evidence type="ECO:0000256" key="4">
    <source>
        <dbReference type="ARBA" id="ARBA00022989"/>
    </source>
</evidence>
<evidence type="ECO:0000256" key="6">
    <source>
        <dbReference type="ARBA" id="ARBA00023136"/>
    </source>
</evidence>
<evidence type="ECO:0000256" key="10">
    <source>
        <dbReference type="SAM" id="Phobius"/>
    </source>
</evidence>
<feature type="transmembrane region" description="Helical" evidence="10">
    <location>
        <begin position="449"/>
        <end position="474"/>
    </location>
</feature>
<evidence type="ECO:0000256" key="2">
    <source>
        <dbReference type="ARBA" id="ARBA00022448"/>
    </source>
</evidence>
<dbReference type="PANTHER" id="PTHR45689:SF5">
    <property type="entry name" value="I[[H]] CHANNEL, ISOFORM E"/>
    <property type="match status" value="1"/>
</dbReference>
<comment type="caution">
    <text evidence="12">The sequence shown here is derived from an EMBL/GenBank/DDBJ whole genome shotgun (WGS) entry which is preliminary data.</text>
</comment>
<dbReference type="OrthoDB" id="426293at2759"/>
<feature type="compositionally biased region" description="Basic and acidic residues" evidence="9">
    <location>
        <begin position="715"/>
        <end position="726"/>
    </location>
</feature>
<feature type="region of interest" description="Disordered" evidence="9">
    <location>
        <begin position="678"/>
        <end position="701"/>
    </location>
</feature>
<dbReference type="Pfam" id="PF00027">
    <property type="entry name" value="cNMP_binding"/>
    <property type="match status" value="1"/>
</dbReference>
<feature type="compositionally biased region" description="Polar residues" evidence="9">
    <location>
        <begin position="730"/>
        <end position="741"/>
    </location>
</feature>
<feature type="transmembrane region" description="Helical" evidence="10">
    <location>
        <begin position="375"/>
        <end position="396"/>
    </location>
</feature>
<evidence type="ECO:0000313" key="12">
    <source>
        <dbReference type="EMBL" id="GHP01449.1"/>
    </source>
</evidence>
<keyword evidence="4 10" id="KW-1133">Transmembrane helix</keyword>
<accession>A0A830H7E3</accession>
<keyword evidence="3 10" id="KW-0812">Transmembrane</keyword>
<dbReference type="GO" id="GO:0003254">
    <property type="term" value="P:regulation of membrane depolarization"/>
    <property type="evidence" value="ECO:0007669"/>
    <property type="project" value="TreeGrafter"/>
</dbReference>
<dbReference type="InterPro" id="IPR014710">
    <property type="entry name" value="RmlC-like_jellyroll"/>
</dbReference>
<dbReference type="Gene3D" id="1.10.287.70">
    <property type="match status" value="1"/>
</dbReference>
<dbReference type="EMBL" id="BNJQ01000001">
    <property type="protein sequence ID" value="GHP01449.1"/>
    <property type="molecule type" value="Genomic_DNA"/>
</dbReference>
<dbReference type="Gene3D" id="2.60.120.10">
    <property type="entry name" value="Jelly Rolls"/>
    <property type="match status" value="1"/>
</dbReference>
<dbReference type="SUPFAM" id="SSF51206">
    <property type="entry name" value="cAMP-binding domain-like"/>
    <property type="match status" value="1"/>
</dbReference>
<keyword evidence="2" id="KW-0813">Transport</keyword>
<dbReference type="InterPro" id="IPR018490">
    <property type="entry name" value="cNMP-bd_dom_sf"/>
</dbReference>
<feature type="region of interest" description="Disordered" evidence="9">
    <location>
        <begin position="764"/>
        <end position="792"/>
    </location>
</feature>
<keyword evidence="5" id="KW-0406">Ion transport</keyword>
<protein>
    <submittedName>
        <fullName evidence="12">Hyperpolarization activated cyclic nucleotide-gated potassium channel 3</fullName>
    </submittedName>
</protein>
<comment type="subcellular location">
    <subcellularLocation>
        <location evidence="1">Membrane</location>
        <topology evidence="1">Multi-pass membrane protein</topology>
    </subcellularLocation>
</comment>
<dbReference type="InterPro" id="IPR005821">
    <property type="entry name" value="Ion_trans_dom"/>
</dbReference>
<reference evidence="12" key="1">
    <citation type="submission" date="2020-10" db="EMBL/GenBank/DDBJ databases">
        <title>Unveiling of a novel bifunctional photoreceptor, Dualchrome1, isolated from a cosmopolitan green alga.</title>
        <authorList>
            <person name="Suzuki S."/>
            <person name="Kawachi M."/>
        </authorList>
    </citation>
    <scope>NUCLEOTIDE SEQUENCE</scope>
    <source>
        <strain evidence="12">NIES 2893</strain>
    </source>
</reference>
<dbReference type="PANTHER" id="PTHR45689">
    <property type="entry name" value="I[[H]] CHANNEL, ISOFORM E"/>
    <property type="match status" value="1"/>
</dbReference>
<dbReference type="PROSITE" id="PS00889">
    <property type="entry name" value="CNMP_BINDING_2"/>
    <property type="match status" value="1"/>
</dbReference>
<evidence type="ECO:0000256" key="3">
    <source>
        <dbReference type="ARBA" id="ARBA00022692"/>
    </source>
</evidence>
<dbReference type="PROSITE" id="PS00888">
    <property type="entry name" value="CNMP_BINDING_1"/>
    <property type="match status" value="1"/>
</dbReference>
<dbReference type="Proteomes" id="UP000660262">
    <property type="component" value="Unassembled WGS sequence"/>
</dbReference>
<dbReference type="CDD" id="cd00038">
    <property type="entry name" value="CAP_ED"/>
    <property type="match status" value="1"/>
</dbReference>
<dbReference type="GO" id="GO:0005249">
    <property type="term" value="F:voltage-gated potassium channel activity"/>
    <property type="evidence" value="ECO:0007669"/>
    <property type="project" value="InterPro"/>
</dbReference>
<dbReference type="InterPro" id="IPR000595">
    <property type="entry name" value="cNMP-bd_dom"/>
</dbReference>
<evidence type="ECO:0000256" key="9">
    <source>
        <dbReference type="SAM" id="MobiDB-lite"/>
    </source>
</evidence>
<feature type="domain" description="Cyclic nucleotide-binding" evidence="11">
    <location>
        <begin position="553"/>
        <end position="659"/>
    </location>
</feature>
<dbReference type="FunFam" id="1.10.287.630:FF:000001">
    <property type="entry name" value="Cyclic nucleotide-gated channel alpha 3"/>
    <property type="match status" value="1"/>
</dbReference>
<dbReference type="InterPro" id="IPR003938">
    <property type="entry name" value="K_chnl_volt-dep_EAG/ELK/ERG"/>
</dbReference>
<evidence type="ECO:0000256" key="1">
    <source>
        <dbReference type="ARBA" id="ARBA00004141"/>
    </source>
</evidence>
<keyword evidence="8 12" id="KW-0407">Ion channel</keyword>
<keyword evidence="7" id="KW-1071">Ligand-gated ion channel</keyword>
<gene>
    <name evidence="12" type="ORF">PPROV_000020500</name>
</gene>
<evidence type="ECO:0000259" key="11">
    <source>
        <dbReference type="PROSITE" id="PS50042"/>
    </source>
</evidence>
<evidence type="ECO:0000256" key="7">
    <source>
        <dbReference type="ARBA" id="ARBA00023286"/>
    </source>
</evidence>
<feature type="compositionally biased region" description="Low complexity" evidence="9">
    <location>
        <begin position="1"/>
        <end position="16"/>
    </location>
</feature>
<feature type="compositionally biased region" description="Polar residues" evidence="9">
    <location>
        <begin position="25"/>
        <end position="41"/>
    </location>
</feature>
<feature type="compositionally biased region" description="Basic and acidic residues" evidence="9">
    <location>
        <begin position="769"/>
        <end position="779"/>
    </location>
</feature>
<evidence type="ECO:0000256" key="5">
    <source>
        <dbReference type="ARBA" id="ARBA00023065"/>
    </source>
</evidence>
<feature type="compositionally biased region" description="Basic and acidic residues" evidence="9">
    <location>
        <begin position="103"/>
        <end position="117"/>
    </location>
</feature>
<organism evidence="12 13">
    <name type="scientific">Pycnococcus provasolii</name>
    <dbReference type="NCBI Taxonomy" id="41880"/>
    <lineage>
        <taxon>Eukaryota</taxon>
        <taxon>Viridiplantae</taxon>
        <taxon>Chlorophyta</taxon>
        <taxon>Pseudoscourfieldiophyceae</taxon>
        <taxon>Pseudoscourfieldiales</taxon>
        <taxon>Pycnococcaceae</taxon>
        <taxon>Pycnococcus</taxon>
    </lineage>
</organism>
<proteinExistence type="predicted"/>
<feature type="region of interest" description="Disordered" evidence="9">
    <location>
        <begin position="1"/>
        <end position="167"/>
    </location>
</feature>
<dbReference type="InterPro" id="IPR018488">
    <property type="entry name" value="cNMP-bd_CS"/>
</dbReference>
<dbReference type="PRINTS" id="PR01463">
    <property type="entry name" value="EAGCHANLFMLY"/>
</dbReference>
<feature type="region of interest" description="Disordered" evidence="9">
    <location>
        <begin position="713"/>
        <end position="751"/>
    </location>
</feature>
<dbReference type="SUPFAM" id="SSF81324">
    <property type="entry name" value="Voltage-gated potassium channels"/>
    <property type="match status" value="1"/>
</dbReference>
<dbReference type="Pfam" id="PF00520">
    <property type="entry name" value="Ion_trans"/>
    <property type="match status" value="1"/>
</dbReference>
<evidence type="ECO:0000313" key="13">
    <source>
        <dbReference type="Proteomes" id="UP000660262"/>
    </source>
</evidence>
<sequence>MSSSSSIPGIRSRPLSFFQEHDSFDTSNDDGNSATAASSPSPVYEPAPGRSLPPTLAGDSAADGARNEARTNNTNTGGTRDRALTEDDEEMFRALSTAAGKVTTDDTPARNSNDRRGISISASKRRSSSAGSPSAGTAAGSTEGDQKNESMTPTSKPPLERRQSHGSLMRNRSFNANVIGDDTEIIEEEERELVREDFDSPFRYYLYKLNHLPVIDPKSNFRVTWDFIAVILILYTVFSLPFNLGFYWSDEDAQREIKWTFWTILDLFIDIYFMTDVVLNFNTGYIIEKDEITVYERDQITMHYLRTWFVLDFLSSIPIDFVVLGDRASPVYRIPRLLRLFRMSRLLRLMRLGRMIRYVQRFEFFNRMSVNPLRIFKLVSAAIIFCHWNACIQWLVVEAEGFTPDSWAVRDGVAGESNFVCYSHALFRAVSHMLCIGYGATPPLSIAEIWATNVSMVFGASLFASFVGIVATLIMQSDTGSVEYEGRMDELNRFMAYRRLPLELRDKIRHHYQYRWKNYKLITERRVLENLPPALREEVQLQNCSGLIESVPFFEGADKGFISDIVSRLQPFVYLQSEIIIREGQAARCMYFLREGEVAVEAKQILITKLSSGSYFGEIGIVNKVKRTATIRAITVCDTYMLMRSDFEEVMESNGENMQLLERIAKFRLRHLSMNLDQRQKKHNKITTPGDSDTEHDSQHSSAVCLPLLASQSPDKQENEGNDSRAQESGPATASNGSPDESNGKNKRATVVEKLEAAEKMLSIRINKTRGESVTEGDKGQPLPSIQRHRSS</sequence>
<dbReference type="InterPro" id="IPR051413">
    <property type="entry name" value="K/Na_HCN_channel"/>
</dbReference>
<feature type="transmembrane region" description="Helical" evidence="10">
    <location>
        <begin position="227"/>
        <end position="247"/>
    </location>
</feature>
<dbReference type="SMART" id="SM00100">
    <property type="entry name" value="cNMP"/>
    <property type="match status" value="1"/>
</dbReference>
<dbReference type="GO" id="GO:0098855">
    <property type="term" value="C:HCN channel complex"/>
    <property type="evidence" value="ECO:0007669"/>
    <property type="project" value="TreeGrafter"/>
</dbReference>
<dbReference type="Gene3D" id="1.10.287.630">
    <property type="entry name" value="Helix hairpin bin"/>
    <property type="match status" value="1"/>
</dbReference>
<dbReference type="GO" id="GO:0035725">
    <property type="term" value="P:sodium ion transmembrane transport"/>
    <property type="evidence" value="ECO:0007669"/>
    <property type="project" value="TreeGrafter"/>
</dbReference>
<keyword evidence="6 10" id="KW-0472">Membrane</keyword>
<dbReference type="PROSITE" id="PS50042">
    <property type="entry name" value="CNMP_BINDING_3"/>
    <property type="match status" value="1"/>
</dbReference>
<feature type="transmembrane region" description="Helical" evidence="10">
    <location>
        <begin position="259"/>
        <end position="279"/>
    </location>
</feature>